<evidence type="ECO:0000313" key="1">
    <source>
        <dbReference type="EMBL" id="CAG9839359.1"/>
    </source>
</evidence>
<proteinExistence type="predicted"/>
<dbReference type="EMBL" id="OU898283">
    <property type="protein sequence ID" value="CAG9839359.1"/>
    <property type="molecule type" value="Genomic_DNA"/>
</dbReference>
<reference evidence="1" key="1">
    <citation type="submission" date="2022-01" db="EMBL/GenBank/DDBJ databases">
        <authorList>
            <person name="King R."/>
        </authorList>
    </citation>
    <scope>NUCLEOTIDE SEQUENCE</scope>
</reference>
<organism evidence="1 2">
    <name type="scientific">Diabrotica balteata</name>
    <name type="common">Banded cucumber beetle</name>
    <dbReference type="NCBI Taxonomy" id="107213"/>
    <lineage>
        <taxon>Eukaryota</taxon>
        <taxon>Metazoa</taxon>
        <taxon>Ecdysozoa</taxon>
        <taxon>Arthropoda</taxon>
        <taxon>Hexapoda</taxon>
        <taxon>Insecta</taxon>
        <taxon>Pterygota</taxon>
        <taxon>Neoptera</taxon>
        <taxon>Endopterygota</taxon>
        <taxon>Coleoptera</taxon>
        <taxon>Polyphaga</taxon>
        <taxon>Cucujiformia</taxon>
        <taxon>Chrysomeloidea</taxon>
        <taxon>Chrysomelidae</taxon>
        <taxon>Galerucinae</taxon>
        <taxon>Diabroticina</taxon>
        <taxon>Diabroticites</taxon>
        <taxon>Diabrotica</taxon>
    </lineage>
</organism>
<protein>
    <submittedName>
        <fullName evidence="1">Uncharacterized protein</fullName>
    </submittedName>
</protein>
<sequence length="95" mass="11161">MRRIKWNILGMCEVRWKGEGYVNTVNGNRFYYAGKDDVAQSGIGVLVTASMKQHTKSFLPVSARQINNYQIKWKIIKHQYNTNIRTESRQPRQRS</sequence>
<evidence type="ECO:0000313" key="2">
    <source>
        <dbReference type="Proteomes" id="UP001153709"/>
    </source>
</evidence>
<keyword evidence="2" id="KW-1185">Reference proteome</keyword>
<gene>
    <name evidence="1" type="ORF">DIABBA_LOCUS12134</name>
</gene>
<dbReference type="AlphaFoldDB" id="A0A9N9TBL8"/>
<accession>A0A9N9TBL8</accession>
<dbReference type="Proteomes" id="UP001153709">
    <property type="component" value="Chromosome 8"/>
</dbReference>
<dbReference type="OrthoDB" id="6778851at2759"/>
<name>A0A9N9TBL8_DIABA</name>